<evidence type="ECO:0008006" key="3">
    <source>
        <dbReference type="Google" id="ProtNLM"/>
    </source>
</evidence>
<sequence length="105" mass="11247">MVASEDEFWLPCVTPVDELLLSLLVPESVELPVPLLLVPVSVELLVPPLLVPVSVLVALCSCPTHSPAPVTIATTSPPRLTSELVVHVLPFLPIVPPRLVTRFAC</sequence>
<gene>
    <name evidence="1" type="ORF">JOE58_000258</name>
</gene>
<dbReference type="Proteomes" id="UP000746584">
    <property type="component" value="Unassembled WGS sequence"/>
</dbReference>
<protein>
    <recommendedName>
        <fullName evidence="3">ATPase</fullName>
    </recommendedName>
</protein>
<accession>A0ABS2RR86</accession>
<organism evidence="1 2">
    <name type="scientific">Curtobacterium luteum</name>
    <dbReference type="NCBI Taxonomy" id="33881"/>
    <lineage>
        <taxon>Bacteria</taxon>
        <taxon>Bacillati</taxon>
        <taxon>Actinomycetota</taxon>
        <taxon>Actinomycetes</taxon>
        <taxon>Micrococcales</taxon>
        <taxon>Microbacteriaceae</taxon>
        <taxon>Curtobacterium</taxon>
    </lineage>
</organism>
<keyword evidence="2" id="KW-1185">Reference proteome</keyword>
<dbReference type="EMBL" id="JAFBCG010000001">
    <property type="protein sequence ID" value="MBM7801007.1"/>
    <property type="molecule type" value="Genomic_DNA"/>
</dbReference>
<reference evidence="1 2" key="1">
    <citation type="submission" date="2021-01" db="EMBL/GenBank/DDBJ databases">
        <title>Sequencing the genomes of 1000 actinobacteria strains.</title>
        <authorList>
            <person name="Klenk H.-P."/>
        </authorList>
    </citation>
    <scope>NUCLEOTIDE SEQUENCE [LARGE SCALE GENOMIC DNA]</scope>
    <source>
        <strain evidence="1 2">DSM 20542</strain>
    </source>
</reference>
<name>A0ABS2RR86_9MICO</name>
<proteinExistence type="predicted"/>
<dbReference type="RefSeq" id="WP_175328439.1">
    <property type="nucleotide sequence ID" value="NZ_JABMCD010000066.1"/>
</dbReference>
<comment type="caution">
    <text evidence="1">The sequence shown here is derived from an EMBL/GenBank/DDBJ whole genome shotgun (WGS) entry which is preliminary data.</text>
</comment>
<evidence type="ECO:0000313" key="2">
    <source>
        <dbReference type="Proteomes" id="UP000746584"/>
    </source>
</evidence>
<evidence type="ECO:0000313" key="1">
    <source>
        <dbReference type="EMBL" id="MBM7801007.1"/>
    </source>
</evidence>